<reference evidence="4 5" key="1">
    <citation type="submission" date="2020-05" db="EMBL/GenBank/DDBJ databases">
        <title>Draft Genome Sequences of Sphingomonas sp. Isolated from the International Space Station.</title>
        <authorList>
            <person name="Bijlani S."/>
            <person name="Singh N.K."/>
            <person name="Mason C.E."/>
            <person name="Wang C.C."/>
            <person name="Venkateswaran K."/>
        </authorList>
    </citation>
    <scope>NUCLEOTIDE SEQUENCE [LARGE SCALE GENOMIC DNA]</scope>
    <source>
        <strain evidence="4">ISS-IIF7SWP</strain>
    </source>
</reference>
<evidence type="ECO:0000256" key="1">
    <source>
        <dbReference type="SAM" id="Phobius"/>
    </source>
</evidence>
<dbReference type="Proteomes" id="UP000531581">
    <property type="component" value="Unassembled WGS sequence"/>
</dbReference>
<evidence type="ECO:0000313" key="4">
    <source>
        <dbReference type="EMBL" id="NVP31232.1"/>
    </source>
</evidence>
<evidence type="ECO:0000259" key="3">
    <source>
        <dbReference type="Pfam" id="PF13400"/>
    </source>
</evidence>
<accession>A0A7Y7UQE4</accession>
<protein>
    <recommendedName>
        <fullName evidence="6">Flp pilus-assembly TadG-like N-terminal domain-containing protein</fullName>
    </recommendedName>
</protein>
<gene>
    <name evidence="4" type="ORF">HLV41_09270</name>
</gene>
<name>A0A7Y7UQE4_9SPHN</name>
<proteinExistence type="predicted"/>
<evidence type="ECO:0000259" key="2">
    <source>
        <dbReference type="Pfam" id="PF09977"/>
    </source>
</evidence>
<dbReference type="Pfam" id="PF09977">
    <property type="entry name" value="Tad_C"/>
    <property type="match status" value="1"/>
</dbReference>
<feature type="transmembrane region" description="Helical" evidence="1">
    <location>
        <begin position="20"/>
        <end position="40"/>
    </location>
</feature>
<feature type="domain" description="Putative Flp pilus-assembly TadG-like N-terminal" evidence="3">
    <location>
        <begin position="16"/>
        <end position="62"/>
    </location>
</feature>
<evidence type="ECO:0000313" key="5">
    <source>
        <dbReference type="Proteomes" id="UP000531581"/>
    </source>
</evidence>
<keyword evidence="1" id="KW-0812">Transmembrane</keyword>
<organism evidence="4 5">
    <name type="scientific">Sphingomonas sanguinis</name>
    <dbReference type="NCBI Taxonomy" id="33051"/>
    <lineage>
        <taxon>Bacteria</taxon>
        <taxon>Pseudomonadati</taxon>
        <taxon>Pseudomonadota</taxon>
        <taxon>Alphaproteobacteria</taxon>
        <taxon>Sphingomonadales</taxon>
        <taxon>Sphingomonadaceae</taxon>
        <taxon>Sphingomonas</taxon>
    </lineage>
</organism>
<comment type="caution">
    <text evidence="4">The sequence shown here is derived from an EMBL/GenBank/DDBJ whole genome shotgun (WGS) entry which is preliminary data.</text>
</comment>
<dbReference type="Pfam" id="PF13400">
    <property type="entry name" value="Tad"/>
    <property type="match status" value="1"/>
</dbReference>
<dbReference type="InterPro" id="IPR018705">
    <property type="entry name" value="DUF2134_membrane"/>
</dbReference>
<evidence type="ECO:0008006" key="6">
    <source>
        <dbReference type="Google" id="ProtNLM"/>
    </source>
</evidence>
<dbReference type="EMBL" id="JABYQV010000006">
    <property type="protein sequence ID" value="NVP31232.1"/>
    <property type="molecule type" value="Genomic_DNA"/>
</dbReference>
<keyword evidence="1" id="KW-0472">Membrane</keyword>
<dbReference type="InterPro" id="IPR028087">
    <property type="entry name" value="Tad_N"/>
</dbReference>
<feature type="domain" description="DUF2134" evidence="2">
    <location>
        <begin position="65"/>
        <end position="144"/>
    </location>
</feature>
<dbReference type="AlphaFoldDB" id="A0A7Y7UQE4"/>
<sequence length="544" mass="55931">MMRVPGIRALWQDRRGGVSILTAILSMAMIGFAAFGIDVGMMTLSQRRLQGIADEAALAAAASSPDRRGEAVARLITANGLSDVTTTITPGTYRADPSVTPANRFTPGTDAGALRVTLTRPVTLFFGRALTGRNTTPVAASATARRIDMAAFSLGTRLANVSGGLPGALLNGLAGSDLALSLVDYNALVSGKVDLLPMTQALGTRIGLTGASFDTILAADVTLPTLLSAMADATSNPGTASLLRSLSLRVPGSKVPLTRLIDLGPLGKTTKATSRDLIAMDAYSMLRESLSIANGQRQVTLDLGASVPGLLSTKVLLAIGQRPVNSPWLAVAQDGSAIVRTAQQRLLVDTQIGVPLLANIQLPIFVETAAAQARLSGISCGGGTQRVDLDVLPSPGTIAIAQIDRTRFNDMSQSPIGGEVALLQVPLARVMGYAKINLASDSAWQRVGFNQSDISNLTSKTVTANSAVRGIASSLIGQVNLRLDVLGLGLGLSTLTGIVGAALTPVAPALDLLIGNLTDLLGLHVGQADVTVNGVRCGGATLVA</sequence>
<keyword evidence="1" id="KW-1133">Transmembrane helix</keyword>